<keyword evidence="5" id="KW-0031">Aminopeptidase</keyword>
<dbReference type="Pfam" id="PF00561">
    <property type="entry name" value="Abhydrolase_1"/>
    <property type="match status" value="1"/>
</dbReference>
<dbReference type="Pfam" id="PF08386">
    <property type="entry name" value="Abhydrolase_4"/>
    <property type="match status" value="1"/>
</dbReference>
<evidence type="ECO:0000256" key="9">
    <source>
        <dbReference type="ARBA" id="ARBA00029605"/>
    </source>
</evidence>
<keyword evidence="6" id="KW-0963">Cytoplasm</keyword>
<accession>A0AAU7AZB2</accession>
<evidence type="ECO:0000256" key="7">
    <source>
        <dbReference type="ARBA" id="ARBA00022670"/>
    </source>
</evidence>
<evidence type="ECO:0000256" key="2">
    <source>
        <dbReference type="ARBA" id="ARBA00004496"/>
    </source>
</evidence>
<dbReference type="InterPro" id="IPR029058">
    <property type="entry name" value="AB_hydrolase_fold"/>
</dbReference>
<dbReference type="PRINTS" id="PR00793">
    <property type="entry name" value="PROAMNOPTASE"/>
</dbReference>
<gene>
    <name evidence="13" type="ORF">DSM112329_03841</name>
</gene>
<feature type="chain" id="PRO_5043694534" description="prolyl aminopeptidase" evidence="10">
    <location>
        <begin position="28"/>
        <end position="656"/>
    </location>
</feature>
<keyword evidence="8" id="KW-0378">Hydrolase</keyword>
<evidence type="ECO:0000256" key="6">
    <source>
        <dbReference type="ARBA" id="ARBA00022490"/>
    </source>
</evidence>
<evidence type="ECO:0000256" key="1">
    <source>
        <dbReference type="ARBA" id="ARBA00001585"/>
    </source>
</evidence>
<proteinExistence type="inferred from homology"/>
<dbReference type="KEGG" id="parq:DSM112329_03841"/>
<dbReference type="PANTHER" id="PTHR43722:SF1">
    <property type="entry name" value="PROLINE IMINOPEPTIDASE"/>
    <property type="match status" value="1"/>
</dbReference>
<feature type="domain" description="Peptidase S33 tripeptidyl aminopeptidase-like C-terminal" evidence="12">
    <location>
        <begin position="400"/>
        <end position="476"/>
    </location>
</feature>
<feature type="signal peptide" evidence="10">
    <location>
        <begin position="1"/>
        <end position="27"/>
    </location>
</feature>
<dbReference type="SUPFAM" id="SSF53474">
    <property type="entry name" value="alpha/beta-Hydrolases"/>
    <property type="match status" value="1"/>
</dbReference>
<dbReference type="PANTHER" id="PTHR43722">
    <property type="entry name" value="PROLINE IMINOPEPTIDASE"/>
    <property type="match status" value="1"/>
</dbReference>
<evidence type="ECO:0000256" key="4">
    <source>
        <dbReference type="ARBA" id="ARBA00012568"/>
    </source>
</evidence>
<evidence type="ECO:0000313" key="13">
    <source>
        <dbReference type="EMBL" id="XAY06963.1"/>
    </source>
</evidence>
<dbReference type="GO" id="GO:0004177">
    <property type="term" value="F:aminopeptidase activity"/>
    <property type="evidence" value="ECO:0007669"/>
    <property type="project" value="UniProtKB-KW"/>
</dbReference>
<dbReference type="InterPro" id="IPR002410">
    <property type="entry name" value="Peptidase_S33"/>
</dbReference>
<dbReference type="EC" id="3.4.11.5" evidence="4"/>
<comment type="similarity">
    <text evidence="3">Belongs to the peptidase S33 family.</text>
</comment>
<protein>
    <recommendedName>
        <fullName evidence="4">prolyl aminopeptidase</fullName>
        <ecNumber evidence="4">3.4.11.5</ecNumber>
    </recommendedName>
    <alternativeName>
        <fullName evidence="9">Prolyl aminopeptidase</fullName>
    </alternativeName>
</protein>
<dbReference type="EMBL" id="CP114014">
    <property type="protein sequence ID" value="XAY06963.1"/>
    <property type="molecule type" value="Genomic_DNA"/>
</dbReference>
<comment type="catalytic activity">
    <reaction evidence="1">
        <text>Release of N-terminal proline from a peptide.</text>
        <dbReference type="EC" id="3.4.11.5"/>
    </reaction>
</comment>
<sequence length="656" mass="66792">MRFPRSLLIGASAAVLGGLAGAPAAGAALPWNECAPSGFECSTLSVPVDRTGGVPGTIILSAHRAPALAGDRSTAVVALAGGPGQAAQPIAKGFRELLAPLLSTSDLLVFDQRGTGLSNPLQCAALKSNGAIRTVTRKCAEQIGPARAFFTTAQSVEDLEALRIAGGYAKLTLYGVSYGTKVALAYAARYPATTQALILDSVVRPDGPDAFRRSTLAAIPRALGTDLCGGSECRGITTSVVADVKKLAAKLAANDLRGPVYSGSGRRFTARLSVEGLLGILVAGDLDPTLRAELPGSLRAALTGDVKPILRLSARSAGLQNVARVPGDALSPARGFQQAAADNDPLFFTTLCEENTSLPWTRGAPELTRLAQANAAAKALPASTFATFPRAVALGGIPSLCAGWPVASAAPAAPGALPDVPVLILDGQGDLRTPVEDAQAVAASFPRAQVVAVPHTGHSVLGTEAADCAKKALAAFAAAAPVAACPAVDNPYSPTPRPPLKLSKVSGIKGYTPKVGQTVIAVNGTLTDARRQVIGSALGNGRVPQALGGLRHGSLRVLSASPLRIQLRAYEYVPGVRVTGTYAPSTGAQLTISGTAAARGTLRFTFTSGRDTVSGTLAGKRVSASSGRSLRMRSTDDALPSLTEALARGRLAAAGR</sequence>
<name>A0AAU7AZB2_9ACTN</name>
<evidence type="ECO:0000256" key="10">
    <source>
        <dbReference type="SAM" id="SignalP"/>
    </source>
</evidence>
<dbReference type="InterPro" id="IPR013595">
    <property type="entry name" value="Pept_S33_TAP-like_C"/>
</dbReference>
<dbReference type="GO" id="GO:0005737">
    <property type="term" value="C:cytoplasm"/>
    <property type="evidence" value="ECO:0007669"/>
    <property type="project" value="UniProtKB-SubCell"/>
</dbReference>
<comment type="subcellular location">
    <subcellularLocation>
        <location evidence="2">Cytoplasm</location>
    </subcellularLocation>
</comment>
<organism evidence="13">
    <name type="scientific">Paraconexibacter sp. AEG42_29</name>
    <dbReference type="NCBI Taxonomy" id="2997339"/>
    <lineage>
        <taxon>Bacteria</taxon>
        <taxon>Bacillati</taxon>
        <taxon>Actinomycetota</taxon>
        <taxon>Thermoleophilia</taxon>
        <taxon>Solirubrobacterales</taxon>
        <taxon>Paraconexibacteraceae</taxon>
        <taxon>Paraconexibacter</taxon>
    </lineage>
</organism>
<evidence type="ECO:0000259" key="11">
    <source>
        <dbReference type="Pfam" id="PF00561"/>
    </source>
</evidence>
<evidence type="ECO:0000256" key="3">
    <source>
        <dbReference type="ARBA" id="ARBA00010088"/>
    </source>
</evidence>
<keyword evidence="7" id="KW-0645">Protease</keyword>
<feature type="domain" description="AB hydrolase-1" evidence="11">
    <location>
        <begin position="75"/>
        <end position="202"/>
    </location>
</feature>
<evidence type="ECO:0000259" key="12">
    <source>
        <dbReference type="Pfam" id="PF08386"/>
    </source>
</evidence>
<evidence type="ECO:0000256" key="8">
    <source>
        <dbReference type="ARBA" id="ARBA00022801"/>
    </source>
</evidence>
<dbReference type="Gene3D" id="3.40.50.1820">
    <property type="entry name" value="alpha/beta hydrolase"/>
    <property type="match status" value="2"/>
</dbReference>
<reference evidence="13" key="1">
    <citation type="submission" date="2022-12" db="EMBL/GenBank/DDBJ databases">
        <title>Paraconexibacter alkalitolerans sp. nov. and Baekduia alba sp. nov., isolated from soil and emended description of the genera Paraconexibacter (Chun et al., 2020) and Baekduia (An et al., 2020).</title>
        <authorList>
            <person name="Vieira S."/>
            <person name="Huber K.J."/>
            <person name="Geppert A."/>
            <person name="Wolf J."/>
            <person name="Neumann-Schaal M."/>
            <person name="Muesken M."/>
            <person name="Overmann J."/>
        </authorList>
    </citation>
    <scope>NUCLEOTIDE SEQUENCE</scope>
    <source>
        <strain evidence="13">AEG42_29</strain>
    </source>
</reference>
<dbReference type="GO" id="GO:0006508">
    <property type="term" value="P:proteolysis"/>
    <property type="evidence" value="ECO:0007669"/>
    <property type="project" value="UniProtKB-KW"/>
</dbReference>
<dbReference type="InterPro" id="IPR000073">
    <property type="entry name" value="AB_hydrolase_1"/>
</dbReference>
<evidence type="ECO:0000256" key="5">
    <source>
        <dbReference type="ARBA" id="ARBA00022438"/>
    </source>
</evidence>
<dbReference type="RefSeq" id="WP_354698176.1">
    <property type="nucleotide sequence ID" value="NZ_CP114014.1"/>
</dbReference>
<dbReference type="InterPro" id="IPR005944">
    <property type="entry name" value="Pro_iminopeptidase"/>
</dbReference>
<keyword evidence="10" id="KW-0732">Signal</keyword>
<dbReference type="AlphaFoldDB" id="A0AAU7AZB2"/>